<dbReference type="AlphaFoldDB" id="V6TLI9"/>
<reference evidence="3 4" key="2">
    <citation type="journal article" date="2013" name="Genome Biol. Evol.">
        <title>Genome sequencing of Giardia lamblia genotypes A2 and B isolates (DH and GS) and comparative analysis with the genomes of genotypes A1 and E (WB and Pig).</title>
        <authorList>
            <person name="Adam R.D."/>
            <person name="Dahlstrom E.W."/>
            <person name="Martens C.A."/>
            <person name="Bruno D.P."/>
            <person name="Barbian K.D."/>
            <person name="Ricklefs S.M."/>
            <person name="Hernandez M.M."/>
            <person name="Narla N.P."/>
            <person name="Patel R.B."/>
            <person name="Porcella S.F."/>
            <person name="Nash T.E."/>
        </authorList>
    </citation>
    <scope>NUCLEOTIDE SEQUENCE [LARGE SCALE GENOMIC DNA]</scope>
    <source>
        <strain evidence="3 4">GS</strain>
    </source>
</reference>
<dbReference type="VEuPathDB" id="GiardiaDB:DHA2_153156"/>
<name>V6TLI9_GIAIN</name>
<feature type="domain" description="EGF-like" evidence="2">
    <location>
        <begin position="155"/>
        <end position="192"/>
    </location>
</feature>
<protein>
    <recommendedName>
        <fullName evidence="2">EGF-like domain-containing protein</fullName>
    </recommendedName>
</protein>
<feature type="domain" description="EGF-like" evidence="2">
    <location>
        <begin position="19"/>
        <end position="65"/>
    </location>
</feature>
<keyword evidence="1" id="KW-0472">Membrane</keyword>
<gene>
    <name evidence="3" type="ORF">GSB_153848</name>
</gene>
<dbReference type="OrthoDB" id="4062651at2759"/>
<feature type="domain" description="EGF-like" evidence="2">
    <location>
        <begin position="68"/>
        <end position="111"/>
    </location>
</feature>
<feature type="transmembrane region" description="Helical" evidence="1">
    <location>
        <begin position="248"/>
        <end position="270"/>
    </location>
</feature>
<feature type="domain" description="EGF-like" evidence="2">
    <location>
        <begin position="114"/>
        <end position="152"/>
    </location>
</feature>
<evidence type="ECO:0000259" key="2">
    <source>
        <dbReference type="SMART" id="SM00181"/>
    </source>
</evidence>
<dbReference type="Gene3D" id="2.90.20.10">
    <property type="entry name" value="Plasmodium vivax P25 domain"/>
    <property type="match status" value="1"/>
</dbReference>
<comment type="caution">
    <text evidence="3">The sequence shown here is derived from an EMBL/GenBank/DDBJ whole genome shotgun (WGS) entry which is preliminary data.</text>
</comment>
<dbReference type="SMART" id="SM00181">
    <property type="entry name" value="EGF"/>
    <property type="match status" value="5"/>
</dbReference>
<sequence>CSCNPGTALVDTNICVYSECISTDGSTSKTICKGRGVCTEGTTGTGICRCDGSRYRTDKKSGQCFAKDCFGAHESILSEVCDGGGECNEDTKTCNCNSPDFQNLPGQNGCVHTNCVSSDSKLCSGFGACEKIDGSYRCLCASHYTLVKKDCVPTRCLGSGGLCNGGGECSGEGASANCSCRQGWASHGALCYPAACVSNGLICGGNGRCVFENGVTPTCVCNEGFSLTGDFVCGVPASSNKSSAGTTVAIVVVVLLVLAAAAGFLVWWFVIRPRKGGVLRERAPKSGPKLPKPQLSRNSSLTASMYSTAPLLSGSRQSSMVQL</sequence>
<feature type="domain" description="EGF-like" evidence="2">
    <location>
        <begin position="195"/>
        <end position="234"/>
    </location>
</feature>
<accession>V6TLI9</accession>
<feature type="non-terminal residue" evidence="3">
    <location>
        <position position="1"/>
    </location>
</feature>
<keyword evidence="1" id="KW-1133">Transmembrane helix</keyword>
<organism evidence="3 4">
    <name type="scientific">Giardia intestinalis</name>
    <name type="common">Giardia lamblia</name>
    <dbReference type="NCBI Taxonomy" id="5741"/>
    <lineage>
        <taxon>Eukaryota</taxon>
        <taxon>Metamonada</taxon>
        <taxon>Diplomonadida</taxon>
        <taxon>Hexamitidae</taxon>
        <taxon>Giardiinae</taxon>
        <taxon>Giardia</taxon>
    </lineage>
</organism>
<evidence type="ECO:0000313" key="3">
    <source>
        <dbReference type="EMBL" id="ESU39858.1"/>
    </source>
</evidence>
<reference evidence="4" key="1">
    <citation type="submission" date="2012-02" db="EMBL/GenBank/DDBJ databases">
        <title>Genome sequencing of Giardia lamblia Genotypes A2 and B isolates (DH and GS) and comparative analysis with the genomes of Genotypes A1 and E (WB and Pig).</title>
        <authorList>
            <person name="Adam R."/>
            <person name="Dahlstrom E."/>
            <person name="Martens C."/>
            <person name="Bruno D."/>
            <person name="Barbian K."/>
            <person name="Porcella S.F."/>
            <person name="Nash T."/>
        </authorList>
    </citation>
    <scope>NUCLEOTIDE SEQUENCE</scope>
    <source>
        <strain evidence="4">GS</strain>
    </source>
</reference>
<dbReference type="Proteomes" id="UP000018040">
    <property type="component" value="Unassembled WGS sequence"/>
</dbReference>
<dbReference type="InterPro" id="IPR000742">
    <property type="entry name" value="EGF"/>
</dbReference>
<evidence type="ECO:0000256" key="1">
    <source>
        <dbReference type="SAM" id="Phobius"/>
    </source>
</evidence>
<proteinExistence type="predicted"/>
<keyword evidence="1" id="KW-0812">Transmembrane</keyword>
<evidence type="ECO:0000313" key="4">
    <source>
        <dbReference type="Proteomes" id="UP000018040"/>
    </source>
</evidence>
<dbReference type="EMBL" id="AHHH01000461">
    <property type="protein sequence ID" value="ESU39858.1"/>
    <property type="molecule type" value="Genomic_DNA"/>
</dbReference>